<feature type="domain" description="Methyltransferase type 11" evidence="1">
    <location>
        <begin position="38"/>
        <end position="130"/>
    </location>
</feature>
<dbReference type="SUPFAM" id="SSF53335">
    <property type="entry name" value="S-adenosyl-L-methionine-dependent methyltransferases"/>
    <property type="match status" value="1"/>
</dbReference>
<proteinExistence type="predicted"/>
<gene>
    <name evidence="2" type="ORF">RJ40_12300</name>
</gene>
<dbReference type="InterPro" id="IPR029063">
    <property type="entry name" value="SAM-dependent_MTases_sf"/>
</dbReference>
<dbReference type="GO" id="GO:0032259">
    <property type="term" value="P:methylation"/>
    <property type="evidence" value="ECO:0007669"/>
    <property type="project" value="UniProtKB-KW"/>
</dbReference>
<dbReference type="CDD" id="cd02440">
    <property type="entry name" value="AdoMet_MTases"/>
    <property type="match status" value="1"/>
</dbReference>
<dbReference type="GO" id="GO:0008757">
    <property type="term" value="F:S-adenosylmethionine-dependent methyltransferase activity"/>
    <property type="evidence" value="ECO:0007669"/>
    <property type="project" value="InterPro"/>
</dbReference>
<reference evidence="2" key="2">
    <citation type="submission" date="2019-02" db="EMBL/GenBank/DDBJ databases">
        <authorList>
            <person name="Chen S.-C."/>
            <person name="Chien H.-H."/>
            <person name="Lai M.-C."/>
        </authorList>
    </citation>
    <scope>NUCLEOTIDE SEQUENCE</scope>
    <source>
        <strain evidence="2">N2F9704</strain>
    </source>
</reference>
<protein>
    <submittedName>
        <fullName evidence="2">Class I SAM-dependent methyltransferase</fullName>
    </submittedName>
</protein>
<dbReference type="GeneID" id="76425165"/>
<dbReference type="InterPro" id="IPR013216">
    <property type="entry name" value="Methyltransf_11"/>
</dbReference>
<sequence length="206" mass="22551">MEKSESKEAWETDYRQRGALWGGAVHDLPRPGPRARILELGCGNGKSLSGLTGEGATVVGLDLARSAVALAAGTTPAHLVVGDARRLPFQTGSFDIVCAFHIIGHLREGDRQTAAMEGARVLRKGGRLYFREFSVMDMRSGKGEEVESRTFRRGGGILTHYFTEEEVTALFPNLLPSSVTTRQWSLRVRGVDHPRAEIAGFFEKLP</sequence>
<evidence type="ECO:0000313" key="2">
    <source>
        <dbReference type="EMBL" id="QSZ68218.1"/>
    </source>
</evidence>
<dbReference type="Pfam" id="PF08241">
    <property type="entry name" value="Methyltransf_11"/>
    <property type="match status" value="1"/>
</dbReference>
<dbReference type="PANTHER" id="PTHR43861">
    <property type="entry name" value="TRANS-ACONITATE 2-METHYLTRANSFERASE-RELATED"/>
    <property type="match status" value="1"/>
</dbReference>
<dbReference type="Proteomes" id="UP001042704">
    <property type="component" value="Chromosome"/>
</dbReference>
<name>A0A8A3S7V5_9EURY</name>
<keyword evidence="2" id="KW-0808">Transferase</keyword>
<keyword evidence="3" id="KW-1185">Reference proteome</keyword>
<evidence type="ECO:0000313" key="3">
    <source>
        <dbReference type="Proteomes" id="UP001042704"/>
    </source>
</evidence>
<dbReference type="Gene3D" id="3.40.50.150">
    <property type="entry name" value="Vaccinia Virus protein VP39"/>
    <property type="match status" value="1"/>
</dbReference>
<dbReference type="RefSeq" id="WP_265581169.1">
    <property type="nucleotide sequence ID" value="NZ_CP036172.1"/>
</dbReference>
<dbReference type="PANTHER" id="PTHR43861:SF1">
    <property type="entry name" value="TRANS-ACONITATE 2-METHYLTRANSFERASE"/>
    <property type="match status" value="1"/>
</dbReference>
<accession>A0A8A3S7V5</accession>
<reference evidence="2" key="1">
    <citation type="journal article" date="2001" name="Int. J. Syst. Evol. Microbiol.">
        <title>Methanofollis aquaemaris sp. nov., a methanogen isolated from an aquaculture fish pond.</title>
        <authorList>
            <person name="Lai M.C."/>
            <person name="Chen S.C."/>
        </authorList>
    </citation>
    <scope>NUCLEOTIDE SEQUENCE</scope>
    <source>
        <strain evidence="2">N2F9704</strain>
    </source>
</reference>
<dbReference type="AlphaFoldDB" id="A0A8A3S7V5"/>
<evidence type="ECO:0000259" key="1">
    <source>
        <dbReference type="Pfam" id="PF08241"/>
    </source>
</evidence>
<dbReference type="KEGG" id="maqe:RJ40_12300"/>
<dbReference type="EMBL" id="CP036172">
    <property type="protein sequence ID" value="QSZ68218.1"/>
    <property type="molecule type" value="Genomic_DNA"/>
</dbReference>
<keyword evidence="2" id="KW-0489">Methyltransferase</keyword>
<organism evidence="2 3">
    <name type="scientific">Methanofollis aquaemaris</name>
    <dbReference type="NCBI Taxonomy" id="126734"/>
    <lineage>
        <taxon>Archaea</taxon>
        <taxon>Methanobacteriati</taxon>
        <taxon>Methanobacteriota</taxon>
        <taxon>Stenosarchaea group</taxon>
        <taxon>Methanomicrobia</taxon>
        <taxon>Methanomicrobiales</taxon>
        <taxon>Methanomicrobiaceae</taxon>
        <taxon>Methanofollis</taxon>
    </lineage>
</organism>